<protein>
    <submittedName>
        <fullName evidence="1">Uncharacterized protein</fullName>
    </submittedName>
</protein>
<reference evidence="1 2" key="1">
    <citation type="submission" date="2019-08" db="EMBL/GenBank/DDBJ databases">
        <authorList>
            <person name="Alioto T."/>
            <person name="Alioto T."/>
            <person name="Gomez Garrido J."/>
        </authorList>
    </citation>
    <scope>NUCLEOTIDE SEQUENCE [LARGE SCALE GENOMIC DNA]</scope>
</reference>
<proteinExistence type="predicted"/>
<dbReference type="OrthoDB" id="10063284at2759"/>
<keyword evidence="2" id="KW-1185">Reference proteome</keyword>
<gene>
    <name evidence="1" type="ORF">CINCED_3A000934</name>
</gene>
<dbReference type="EMBL" id="CABPRJ010000973">
    <property type="protein sequence ID" value="VVC33718.1"/>
    <property type="molecule type" value="Genomic_DNA"/>
</dbReference>
<evidence type="ECO:0000313" key="1">
    <source>
        <dbReference type="EMBL" id="VVC33718.1"/>
    </source>
</evidence>
<sequence length="56" mass="6215">MDNLHLSLKDCSTTKWSSNQKSVSALNLQLSDVIKVFGLLNREALSDEAKFDAQTC</sequence>
<name>A0A5E4MQI0_9HEMI</name>
<dbReference type="AlphaFoldDB" id="A0A5E4MQI0"/>
<organism evidence="1 2">
    <name type="scientific">Cinara cedri</name>
    <dbReference type="NCBI Taxonomy" id="506608"/>
    <lineage>
        <taxon>Eukaryota</taxon>
        <taxon>Metazoa</taxon>
        <taxon>Ecdysozoa</taxon>
        <taxon>Arthropoda</taxon>
        <taxon>Hexapoda</taxon>
        <taxon>Insecta</taxon>
        <taxon>Pterygota</taxon>
        <taxon>Neoptera</taxon>
        <taxon>Paraneoptera</taxon>
        <taxon>Hemiptera</taxon>
        <taxon>Sternorrhyncha</taxon>
        <taxon>Aphidomorpha</taxon>
        <taxon>Aphidoidea</taxon>
        <taxon>Aphididae</taxon>
        <taxon>Lachninae</taxon>
        <taxon>Cinara</taxon>
    </lineage>
</organism>
<evidence type="ECO:0000313" key="2">
    <source>
        <dbReference type="Proteomes" id="UP000325440"/>
    </source>
</evidence>
<dbReference type="Proteomes" id="UP000325440">
    <property type="component" value="Unassembled WGS sequence"/>
</dbReference>
<accession>A0A5E4MQI0</accession>